<dbReference type="AlphaFoldDB" id="A0AAE0ZDG4"/>
<organism evidence="1 2">
    <name type="scientific">Elysia crispata</name>
    <name type="common">lettuce slug</name>
    <dbReference type="NCBI Taxonomy" id="231223"/>
    <lineage>
        <taxon>Eukaryota</taxon>
        <taxon>Metazoa</taxon>
        <taxon>Spiralia</taxon>
        <taxon>Lophotrochozoa</taxon>
        <taxon>Mollusca</taxon>
        <taxon>Gastropoda</taxon>
        <taxon>Heterobranchia</taxon>
        <taxon>Euthyneura</taxon>
        <taxon>Panpulmonata</taxon>
        <taxon>Sacoglossa</taxon>
        <taxon>Placobranchoidea</taxon>
        <taxon>Plakobranchidae</taxon>
        <taxon>Elysia</taxon>
    </lineage>
</organism>
<proteinExistence type="predicted"/>
<evidence type="ECO:0000313" key="2">
    <source>
        <dbReference type="Proteomes" id="UP001283361"/>
    </source>
</evidence>
<sequence length="84" mass="9590">MVSDGQRWLSWPGHSFKSVIHKGHVANINELGIASHWSVMTQSQVGHTKDACPQLQCTDYRLTLVSDRQRWLIARLASMKFIDL</sequence>
<reference evidence="1" key="1">
    <citation type="journal article" date="2023" name="G3 (Bethesda)">
        <title>A reference genome for the long-term kleptoplast-retaining sea slug Elysia crispata morphotype clarki.</title>
        <authorList>
            <person name="Eastman K.E."/>
            <person name="Pendleton A.L."/>
            <person name="Shaikh M.A."/>
            <person name="Suttiyut T."/>
            <person name="Ogas R."/>
            <person name="Tomko P."/>
            <person name="Gavelis G."/>
            <person name="Widhalm J.R."/>
            <person name="Wisecaver J.H."/>
        </authorList>
    </citation>
    <scope>NUCLEOTIDE SEQUENCE</scope>
    <source>
        <strain evidence="1">ECLA1</strain>
    </source>
</reference>
<accession>A0AAE0ZDG4</accession>
<dbReference type="EMBL" id="JAWDGP010004150">
    <property type="protein sequence ID" value="KAK3767404.1"/>
    <property type="molecule type" value="Genomic_DNA"/>
</dbReference>
<evidence type="ECO:0000313" key="1">
    <source>
        <dbReference type="EMBL" id="KAK3767404.1"/>
    </source>
</evidence>
<name>A0AAE0ZDG4_9GAST</name>
<keyword evidence="2" id="KW-1185">Reference proteome</keyword>
<protein>
    <submittedName>
        <fullName evidence="1">Uncharacterized protein</fullName>
    </submittedName>
</protein>
<gene>
    <name evidence="1" type="ORF">RRG08_017629</name>
</gene>
<dbReference type="Proteomes" id="UP001283361">
    <property type="component" value="Unassembled WGS sequence"/>
</dbReference>
<comment type="caution">
    <text evidence="1">The sequence shown here is derived from an EMBL/GenBank/DDBJ whole genome shotgun (WGS) entry which is preliminary data.</text>
</comment>